<evidence type="ECO:0000256" key="7">
    <source>
        <dbReference type="ARBA" id="ARBA00023040"/>
    </source>
</evidence>
<evidence type="ECO:0000256" key="5">
    <source>
        <dbReference type="ARBA" id="ARBA00022692"/>
    </source>
</evidence>
<dbReference type="GO" id="GO:0033038">
    <property type="term" value="F:bitter taste receptor activity"/>
    <property type="evidence" value="ECO:0000318"/>
    <property type="project" value="GO_Central"/>
</dbReference>
<dbReference type="InterPro" id="IPR007960">
    <property type="entry name" value="TAS2R"/>
</dbReference>
<sequence length="305" mass="34386">MDLASKLYLLYSLFTPNLAIIAGAFTNAYISFVILLDYFKTQTMSTVNKILVALSLSNAYFSLVLFFSSIFSFVWPHINTDPYIKGFILALLIYGISSSAWITTCLCVYYFLKITSFRSGLLACFKLKIDIIVPWFILFSEVVSLGCSFLTLLPSDNSQGSSWNASLFYSLNTTSGAITTSNRFMKVTFIVICVPLLIMIVTTFPTIGSLYLHSRRMENTGTSTSLAPHRNAVCMMAWLLFLYTTVFVVFFTDFIQLFSPLSFAYWMTYNLMYLSTLVQSAVLILGNPKLKEAIKICCFGCHTSW</sequence>
<dbReference type="OMA" id="AWITTCL"/>
<comment type="similarity">
    <text evidence="2 11">Belongs to the G-protein coupled receptor T2R family.</text>
</comment>
<dbReference type="Proteomes" id="UP000186698">
    <property type="component" value="Chromosome 9_10S"/>
</dbReference>
<dbReference type="Gene3D" id="1.20.1070.10">
    <property type="entry name" value="Rhodopsin 7-helix transmembrane proteins"/>
    <property type="match status" value="1"/>
</dbReference>
<dbReference type="STRING" id="8355.A0A1L8ER92"/>
<evidence type="ECO:0000256" key="10">
    <source>
        <dbReference type="ARBA" id="ARBA00023224"/>
    </source>
</evidence>
<accession>A0A1L8ER92</accession>
<evidence type="ECO:0000256" key="4">
    <source>
        <dbReference type="ARBA" id="ARBA00022606"/>
    </source>
</evidence>
<dbReference type="GO" id="GO:0016020">
    <property type="term" value="C:membrane"/>
    <property type="evidence" value="ECO:0000318"/>
    <property type="project" value="GO_Central"/>
</dbReference>
<keyword evidence="5 12" id="KW-0812">Transmembrane</keyword>
<evidence type="ECO:0000256" key="11">
    <source>
        <dbReference type="RuleBase" id="RU004423"/>
    </source>
</evidence>
<dbReference type="AlphaFoldDB" id="A0A1L8ER92"/>
<dbReference type="OrthoDB" id="8876749at2759"/>
<dbReference type="GO" id="GO:0004930">
    <property type="term" value="F:G protein-coupled receptor activity"/>
    <property type="evidence" value="ECO:0007669"/>
    <property type="project" value="UniProtKB-KW"/>
</dbReference>
<keyword evidence="10 12" id="KW-0807">Transducer</keyword>
<name>A0A1L8ER92_XENLA</name>
<dbReference type="PaxDb" id="8355-A0A1L8ER92"/>
<keyword evidence="9 12" id="KW-0675">Receptor</keyword>
<keyword evidence="4 12" id="KW-0716">Sensory transduction</keyword>
<gene>
    <name evidence="14" type="primary">LOC108702441</name>
</gene>
<dbReference type="SUPFAM" id="SSF81321">
    <property type="entry name" value="Family A G protein-coupled receptor-like"/>
    <property type="match status" value="1"/>
</dbReference>
<dbReference type="KEGG" id="xla:108702441"/>
<evidence type="ECO:0000256" key="1">
    <source>
        <dbReference type="ARBA" id="ARBA00004141"/>
    </source>
</evidence>
<evidence type="ECO:0000256" key="8">
    <source>
        <dbReference type="ARBA" id="ARBA00023136"/>
    </source>
</evidence>
<keyword evidence="3 12" id="KW-0919">Taste</keyword>
<keyword evidence="7 12" id="KW-0297">G-protein coupled receptor</keyword>
<evidence type="ECO:0000256" key="6">
    <source>
        <dbReference type="ARBA" id="ARBA00022989"/>
    </source>
</evidence>
<organism evidence="13 14">
    <name type="scientific">Xenopus laevis</name>
    <name type="common">African clawed frog</name>
    <dbReference type="NCBI Taxonomy" id="8355"/>
    <lineage>
        <taxon>Eukaryota</taxon>
        <taxon>Metazoa</taxon>
        <taxon>Chordata</taxon>
        <taxon>Craniata</taxon>
        <taxon>Vertebrata</taxon>
        <taxon>Euteleostomi</taxon>
        <taxon>Amphibia</taxon>
        <taxon>Batrachia</taxon>
        <taxon>Anura</taxon>
        <taxon>Pipoidea</taxon>
        <taxon>Pipidae</taxon>
        <taxon>Xenopodinae</taxon>
        <taxon>Xenopus</taxon>
        <taxon>Xenopus</taxon>
    </lineage>
</organism>
<proteinExistence type="inferred from homology"/>
<evidence type="ECO:0000256" key="9">
    <source>
        <dbReference type="ARBA" id="ARBA00023170"/>
    </source>
</evidence>
<dbReference type="GeneID" id="108702441"/>
<dbReference type="Pfam" id="PF05296">
    <property type="entry name" value="TAS2R"/>
    <property type="match status" value="1"/>
</dbReference>
<evidence type="ECO:0000256" key="3">
    <source>
        <dbReference type="ARBA" id="ARBA00022480"/>
    </source>
</evidence>
<dbReference type="PANTHER" id="PTHR11394:SF169">
    <property type="entry name" value="TASTE RECEPTOR TYPE 2"/>
    <property type="match status" value="1"/>
</dbReference>
<evidence type="ECO:0000256" key="12">
    <source>
        <dbReference type="RuleBase" id="RU004424"/>
    </source>
</evidence>
<evidence type="ECO:0000313" key="13">
    <source>
        <dbReference type="Proteomes" id="UP000186698"/>
    </source>
</evidence>
<dbReference type="GO" id="GO:0001580">
    <property type="term" value="P:detection of chemical stimulus involved in sensory perception of bitter taste"/>
    <property type="evidence" value="ECO:0000318"/>
    <property type="project" value="GO_Central"/>
</dbReference>
<keyword evidence="6" id="KW-1133">Transmembrane helix</keyword>
<evidence type="ECO:0000313" key="14">
    <source>
        <dbReference type="RefSeq" id="XP_018093379.1"/>
    </source>
</evidence>
<comment type="subcellular location">
    <subcellularLocation>
        <location evidence="1 12">Membrane</location>
        <topology evidence="1 12">Multi-pass membrane protein</topology>
    </subcellularLocation>
</comment>
<keyword evidence="8 12" id="KW-0472">Membrane</keyword>
<dbReference type="FunFam" id="1.20.1070.10:FF:000055">
    <property type="entry name" value="Taste receptor type 2"/>
    <property type="match status" value="1"/>
</dbReference>
<dbReference type="PANTHER" id="PTHR11394">
    <property type="entry name" value="TASTE RECEPTOR TYPE 2"/>
    <property type="match status" value="1"/>
</dbReference>
<reference evidence="14" key="1">
    <citation type="submission" date="2025-08" db="UniProtKB">
        <authorList>
            <consortium name="RefSeq"/>
        </authorList>
    </citation>
    <scope>IDENTIFICATION</scope>
    <source>
        <strain evidence="14">J_2021</strain>
        <tissue evidence="14">Erythrocytes</tissue>
    </source>
</reference>
<keyword evidence="13" id="KW-1185">Reference proteome</keyword>
<protein>
    <recommendedName>
        <fullName evidence="12">Taste receptor type 2</fullName>
    </recommendedName>
</protein>
<dbReference type="RefSeq" id="XP_018093379.1">
    <property type="nucleotide sequence ID" value="XM_018237890.2"/>
</dbReference>
<evidence type="ECO:0000256" key="2">
    <source>
        <dbReference type="ARBA" id="ARBA00007376"/>
    </source>
</evidence>